<dbReference type="VEuPathDB" id="FungiDB:H257_12336"/>
<dbReference type="AlphaFoldDB" id="A0A6A4Z528"/>
<evidence type="ECO:0000256" key="1">
    <source>
        <dbReference type="SAM" id="MobiDB-lite"/>
    </source>
</evidence>
<dbReference type="EMBL" id="VJMI01021274">
    <property type="protein sequence ID" value="KAF0702136.1"/>
    <property type="molecule type" value="Genomic_DNA"/>
</dbReference>
<gene>
    <name evidence="2" type="ORF">AaE_016105</name>
</gene>
<proteinExistence type="predicted"/>
<reference evidence="2 3" key="1">
    <citation type="submission" date="2019-06" db="EMBL/GenBank/DDBJ databases">
        <title>Genomics analysis of Aphanomyces spp. identifies a new class of oomycete effector associated with host adaptation.</title>
        <authorList>
            <person name="Gaulin E."/>
        </authorList>
    </citation>
    <scope>NUCLEOTIDE SEQUENCE [LARGE SCALE GENOMIC DNA]</scope>
    <source>
        <strain evidence="2 3">E</strain>
    </source>
</reference>
<protein>
    <submittedName>
        <fullName evidence="2">Uncharacterized protein</fullName>
    </submittedName>
</protein>
<dbReference type="Proteomes" id="UP000469452">
    <property type="component" value="Unassembled WGS sequence"/>
</dbReference>
<accession>A0A6A4Z528</accession>
<organism evidence="2 3">
    <name type="scientific">Aphanomyces astaci</name>
    <name type="common">Crayfish plague agent</name>
    <dbReference type="NCBI Taxonomy" id="112090"/>
    <lineage>
        <taxon>Eukaryota</taxon>
        <taxon>Sar</taxon>
        <taxon>Stramenopiles</taxon>
        <taxon>Oomycota</taxon>
        <taxon>Saprolegniomycetes</taxon>
        <taxon>Saprolegniales</taxon>
        <taxon>Verrucalvaceae</taxon>
        <taxon>Aphanomyces</taxon>
    </lineage>
</organism>
<comment type="caution">
    <text evidence="2">The sequence shown here is derived from an EMBL/GenBank/DDBJ whole genome shotgun (WGS) entry which is preliminary data.</text>
</comment>
<evidence type="ECO:0000313" key="3">
    <source>
        <dbReference type="Proteomes" id="UP000469452"/>
    </source>
</evidence>
<feature type="region of interest" description="Disordered" evidence="1">
    <location>
        <begin position="1"/>
        <end position="27"/>
    </location>
</feature>
<evidence type="ECO:0000313" key="2">
    <source>
        <dbReference type="EMBL" id="KAF0702136.1"/>
    </source>
</evidence>
<sequence length="164" mass="17767">MVADGIQPPPSPPSSIQLPATPPPLPSVHVAAELPIVPVAAEPVHVKAEGNPSVLKRMKLEHQGLPRNNVAVAKNNQVVDLTGDDSADDKAGGMSDLDIRKEACRQVKAWKSQLGDQYMAAVNLLSQGRYAHSFLAVDPTDQEDWLRWSLQQGQVKREQAIKGE</sequence>
<name>A0A6A4Z528_APHAT</name>